<accession>A0A7Y0AVT2</accession>
<dbReference type="Proteomes" id="UP000541470">
    <property type="component" value="Unassembled WGS sequence"/>
</dbReference>
<evidence type="ECO:0000259" key="1">
    <source>
        <dbReference type="Pfam" id="PF09860"/>
    </source>
</evidence>
<dbReference type="EMBL" id="JABBGK010000002">
    <property type="protein sequence ID" value="NML74418.1"/>
    <property type="molecule type" value="Genomic_DNA"/>
</dbReference>
<dbReference type="Pfam" id="PF09860">
    <property type="entry name" value="DUF2087"/>
    <property type="match status" value="1"/>
</dbReference>
<evidence type="ECO:0000313" key="3">
    <source>
        <dbReference type="Proteomes" id="UP000541470"/>
    </source>
</evidence>
<comment type="caution">
    <text evidence="2">The sequence shown here is derived from an EMBL/GenBank/DDBJ whole genome shotgun (WGS) entry which is preliminary data.</text>
</comment>
<evidence type="ECO:0000313" key="2">
    <source>
        <dbReference type="EMBL" id="NML74418.1"/>
    </source>
</evidence>
<reference evidence="2 3" key="1">
    <citation type="submission" date="2020-04" db="EMBL/GenBank/DDBJ databases">
        <title>Rhizobium sp. S-51 isolated from soil.</title>
        <authorList>
            <person name="Dahal R.H."/>
        </authorList>
    </citation>
    <scope>NUCLEOTIDE SEQUENCE [LARGE SCALE GENOMIC DNA]</scope>
    <source>
        <strain evidence="2 3">S-51</strain>
    </source>
</reference>
<dbReference type="AlphaFoldDB" id="A0A7Y0AVT2"/>
<sequence>MSRIINSYEAPDLSALARSIKRELDSKGEKPGHVEILNILSRAAGFRNYQHLKASRAAETRLTTPVEPEAAVDFRRVEAAARCFDASGILLRWPGRTNLQQLCLWKLWSVFPADAEMNEPEVNAILKRRHAFGDHALIRREMVNLGLLSRTADCRSYRRVERRPPPDALALIRRDAPPATTDMSVEGAGG</sequence>
<dbReference type="InterPro" id="IPR018656">
    <property type="entry name" value="DUF2087"/>
</dbReference>
<feature type="domain" description="DUF2087" evidence="1">
    <location>
        <begin position="90"/>
        <end position="159"/>
    </location>
</feature>
<protein>
    <submittedName>
        <fullName evidence="2">DUF2087 domain-containing protein</fullName>
    </submittedName>
</protein>
<name>A0A7Y0AVT2_9HYPH</name>
<proteinExistence type="predicted"/>
<gene>
    <name evidence="2" type="ORF">HHL25_09820</name>
</gene>
<keyword evidence="3" id="KW-1185">Reference proteome</keyword>
<organism evidence="2 3">
    <name type="scientific">Rhizobium terricola</name>
    <dbReference type="NCBI Taxonomy" id="2728849"/>
    <lineage>
        <taxon>Bacteria</taxon>
        <taxon>Pseudomonadati</taxon>
        <taxon>Pseudomonadota</taxon>
        <taxon>Alphaproteobacteria</taxon>
        <taxon>Hyphomicrobiales</taxon>
        <taxon>Rhizobiaceae</taxon>
        <taxon>Rhizobium/Agrobacterium group</taxon>
        <taxon>Rhizobium</taxon>
    </lineage>
</organism>
<dbReference type="RefSeq" id="WP_169589782.1">
    <property type="nucleotide sequence ID" value="NZ_JABBGK010000002.1"/>
</dbReference>